<proteinExistence type="predicted"/>
<dbReference type="OMA" id="IRDWDRF"/>
<evidence type="ECO:0008006" key="3">
    <source>
        <dbReference type="Google" id="ProtNLM"/>
    </source>
</evidence>
<organism evidence="1 2">
    <name type="scientific">Pyrobaculum arsenaticum</name>
    <dbReference type="NCBI Taxonomy" id="121277"/>
    <lineage>
        <taxon>Archaea</taxon>
        <taxon>Thermoproteota</taxon>
        <taxon>Thermoprotei</taxon>
        <taxon>Thermoproteales</taxon>
        <taxon>Thermoproteaceae</taxon>
        <taxon>Pyrobaculum</taxon>
    </lineage>
</organism>
<dbReference type="Proteomes" id="UP000554766">
    <property type="component" value="Unassembled WGS sequence"/>
</dbReference>
<dbReference type="AlphaFoldDB" id="A0A7L4P880"/>
<evidence type="ECO:0000313" key="1">
    <source>
        <dbReference type="EMBL" id="NYR15171.1"/>
    </source>
</evidence>
<keyword evidence="2" id="KW-1185">Reference proteome</keyword>
<reference evidence="1 2" key="1">
    <citation type="journal article" date="2020" name="Nat. Commun.">
        <title>The structures of two archaeal type IV pili illuminate evolutionary relationships.</title>
        <authorList>
            <person name="Wang F."/>
            <person name="Baquero D.P."/>
            <person name="Su Z."/>
            <person name="Beltran L.C."/>
            <person name="Prangishvili D."/>
            <person name="Krupovic M."/>
            <person name="Egelman E.H."/>
        </authorList>
    </citation>
    <scope>NUCLEOTIDE SEQUENCE [LARGE SCALE GENOMIC DNA]</scope>
    <source>
        <strain evidence="1 2">2GA</strain>
    </source>
</reference>
<protein>
    <recommendedName>
        <fullName evidence="3">Family 562 protein</fullName>
    </recommendedName>
</protein>
<comment type="caution">
    <text evidence="1">The sequence shown here is derived from an EMBL/GenBank/DDBJ whole genome shotgun (WGS) entry which is preliminary data.</text>
</comment>
<accession>A0A7L4P880</accession>
<dbReference type="EMBL" id="JAAVJF010000002">
    <property type="protein sequence ID" value="NYR15171.1"/>
    <property type="molecule type" value="Genomic_DNA"/>
</dbReference>
<sequence>MYVNRVKCPVCGVEFDTGRKEFSGVVTCPNGHTFTVIDSNTVIDCEIRDWDRFAKLPPSMQNAVIEIIQSGKIPEDMQTLMRRLREAGIVVCT</sequence>
<dbReference type="GeneID" id="5054102"/>
<gene>
    <name evidence="1" type="ORF">HC235_04235</name>
</gene>
<dbReference type="RefSeq" id="WP_011901012.1">
    <property type="nucleotide sequence ID" value="NZ_JAAVJF010000002.1"/>
</dbReference>
<evidence type="ECO:0000313" key="2">
    <source>
        <dbReference type="Proteomes" id="UP000554766"/>
    </source>
</evidence>
<name>A0A7L4P880_9CREN</name>